<feature type="compositionally biased region" description="Pro residues" evidence="2">
    <location>
        <begin position="778"/>
        <end position="789"/>
    </location>
</feature>
<evidence type="ECO:0000259" key="3">
    <source>
        <dbReference type="Pfam" id="PF00849"/>
    </source>
</evidence>
<feature type="compositionally biased region" description="Polar residues" evidence="2">
    <location>
        <begin position="923"/>
        <end position="936"/>
    </location>
</feature>
<proteinExistence type="predicted"/>
<protein>
    <recommendedName>
        <fullName evidence="3">Pseudouridine synthase RsuA/RluA-like domain-containing protein</fullName>
    </recommendedName>
</protein>
<evidence type="ECO:0000313" key="4">
    <source>
        <dbReference type="EMBL" id="KAJ3575285.1"/>
    </source>
</evidence>
<feature type="region of interest" description="Disordered" evidence="2">
    <location>
        <begin position="751"/>
        <end position="797"/>
    </location>
</feature>
<evidence type="ECO:0000256" key="2">
    <source>
        <dbReference type="SAM" id="MobiDB-lite"/>
    </source>
</evidence>
<dbReference type="PANTHER" id="PTHR21600">
    <property type="entry name" value="MITOCHONDRIAL RNA PSEUDOURIDINE SYNTHASE"/>
    <property type="match status" value="1"/>
</dbReference>
<dbReference type="Gene3D" id="3.30.2350.10">
    <property type="entry name" value="Pseudouridine synthase"/>
    <property type="match status" value="2"/>
</dbReference>
<dbReference type="SUPFAM" id="SSF55120">
    <property type="entry name" value="Pseudouridine synthase"/>
    <property type="match status" value="1"/>
</dbReference>
<comment type="caution">
    <text evidence="4">The sequence shown here is derived from an EMBL/GenBank/DDBJ whole genome shotgun (WGS) entry which is preliminary data.</text>
</comment>
<dbReference type="InterPro" id="IPR050188">
    <property type="entry name" value="RluA_PseudoU_synthase"/>
</dbReference>
<dbReference type="Pfam" id="PF00849">
    <property type="entry name" value="PseudoU_synth_2"/>
    <property type="match status" value="1"/>
</dbReference>
<feature type="compositionally biased region" description="Pro residues" evidence="2">
    <location>
        <begin position="589"/>
        <end position="602"/>
    </location>
</feature>
<organism evidence="4 5">
    <name type="scientific">Leucocoprinus birnbaumii</name>
    <dbReference type="NCBI Taxonomy" id="56174"/>
    <lineage>
        <taxon>Eukaryota</taxon>
        <taxon>Fungi</taxon>
        <taxon>Dikarya</taxon>
        <taxon>Basidiomycota</taxon>
        <taxon>Agaricomycotina</taxon>
        <taxon>Agaricomycetes</taxon>
        <taxon>Agaricomycetidae</taxon>
        <taxon>Agaricales</taxon>
        <taxon>Agaricineae</taxon>
        <taxon>Agaricaceae</taxon>
        <taxon>Leucocoprinus</taxon>
    </lineage>
</organism>
<dbReference type="InterPro" id="IPR006145">
    <property type="entry name" value="PsdUridine_synth_RsuA/RluA"/>
</dbReference>
<dbReference type="GO" id="GO:0009982">
    <property type="term" value="F:pseudouridine synthase activity"/>
    <property type="evidence" value="ECO:0007669"/>
    <property type="project" value="InterPro"/>
</dbReference>
<evidence type="ECO:0000313" key="5">
    <source>
        <dbReference type="Proteomes" id="UP001213000"/>
    </source>
</evidence>
<dbReference type="GO" id="GO:0003723">
    <property type="term" value="F:RNA binding"/>
    <property type="evidence" value="ECO:0007669"/>
    <property type="project" value="UniProtKB-KW"/>
</dbReference>
<dbReference type="GO" id="GO:0000455">
    <property type="term" value="P:enzyme-directed rRNA pseudouridine synthesis"/>
    <property type="evidence" value="ECO:0007669"/>
    <property type="project" value="TreeGrafter"/>
</dbReference>
<dbReference type="EMBL" id="JANIEX010000042">
    <property type="protein sequence ID" value="KAJ3575285.1"/>
    <property type="molecule type" value="Genomic_DNA"/>
</dbReference>
<accession>A0AAD5W1G7</accession>
<sequence>MALVSKLFRRKPKNEADLEELSRRNATELTGLHLNQVFKEAKDNCKQDYVDRHRQRRKLHSVYFYREEGYTVLCDGSGDPIGKLEASIAGHNQSHPPDARAIRRHNEQANCSNHMMDPLVPAGVDQGLRHTSSIADLNRHARARAISVLRSSCIPSGMQAPEPRDQLATPAPTASRPTSRQSEAEAVSLVSGHEPSVWNIPEEQPILREHRASPTHPGSVPLQPVPPVPIANSSQYSLSSTRSPVDDSQSDPSEPIGQANVSQTNEIILHGPAAGFSRLQHDEDHQLLSPITPLFPDFSLNGGMTSASAQCVPSPTPLPDRPLLRPSSHASIECVHPAPSEQVPELPSISIDEPTPPASRASGVPLAVQQLEDLRDQLRELLEGFTKVPQRPGTQASCIEPPNRSLITETALEQSTQETSPTFRSTTSDPLSLLLPPSRVRKAQTKPPEKSEAKVRAQDEQPEAGPSSRPIQHPVPVPDHSAPHPREPACSAKELSLVPPPPHIENIELPSSPDTSKTPLDLGQLTNQPVSNVTTVWPPPSPQQQSTPSRTQHSHDISAPDNTAKGRKGKGKMRASDEQPEVSPFSKPLQPPVFPPGLPIPPHLRDKYFPNSSSTSATSYQPFAIPSTSKVPLAHILDFSPLPPTAGSDWKPTSGGTGSRDSFRHVRTCFTACIDLLYLLFMDLTGGRYDRPFSEACSGLAEVIQHLSQNVSQMQVTDQLHLLQAINGELQSLSLQMRRKLTREERTKLYRESARSLTTSNRVLRELSKPPQQAYPDAPDPSMLPPPQFSSPASSASLLDTRKIGTSGSMTTNIDQAGTEPSLLFASSEFISTAQGSQGNPQTNFQAAPRVQNERSRFINLFNRSSQPASYVLNRTQFSDSGRLHTQKPEDFWLLPREPGAATNTREGTQSRSEGDTCENIRQPHQQTTKTPSAISHFSAPLPASTSVPATAALAQETVDRSPVPRTSRQSQTPPLTFPTPIQPERSTEPTIQRNGPLPPTLREGGQIVTSRVHEDVQELSSLASMDRLSNWPIMDVVPEQSLLMKPQVVELPPGLQQSSLLREPKLKKLRMTSEQKDVMTVTGSILLALDLDPRCGSYASSSEASRSKEPLLRLRFGQWLIQLREHITSAEPEVFKNPDYSKALRALYNDLKAVSTRFDYVDLLISYTIWNMRPLTASSVARQKLVYETPIVFNKFDNKRPFQNKSRDSKYLASVHDSPALQLEDRHTLKRSTRDHLPHIQLPTKDHFRQTIISLIQAAMADTDADQSTKAIITPIGLRKTAPYWYPYTTMVKMRWIGRELLEVVSTEFRDRSMEYYRYALESGVTTVNGKIARPDTTLRDGDRIENVVHRHEPPVTSRPVKVLYQDFEREFIVVDKPGSIPVHASGRYYKNTLIEILVNEFGFQKVYPINRLDRLTSGLMIIPLSPDRARELQTEFVAGTVQKEYVARCKGRFPDSIVRCRPLTGRSHQLRVHLQFLGHPIANDPIYSEQRIWGENIGKGGIDITPTEERTAPAPPDHLQNHVDDIGNPESLSKDQASTDMVQEGLKKTKLLPRETGEDIGMGSPVPLSKEAVGVITRLRNMKDEDEDWSRWRDVIFRAKGALSPSNLTVKPPPPPNRRKRGGKGEFASRGSVHAAPNTTSGTTTPAESRGATPDASLAPSSIATPSSSGALSPIPALGSVEQPPQLTTEEALEKISQMEPLPDPNTVVESEHLYCPECYLPLHPDPKPEKLYIFLHALKYTTSLGAYETEMPEWAAEGFEWDRS</sequence>
<feature type="region of interest" description="Disordered" evidence="2">
    <location>
        <begin position="1606"/>
        <end position="1684"/>
    </location>
</feature>
<feature type="region of interest" description="Disordered" evidence="2">
    <location>
        <begin position="898"/>
        <end position="1004"/>
    </location>
</feature>
<feature type="region of interest" description="Disordered" evidence="2">
    <location>
        <begin position="211"/>
        <end position="258"/>
    </location>
</feature>
<feature type="compositionally biased region" description="Polar residues" evidence="2">
    <location>
        <begin position="902"/>
        <end position="912"/>
    </location>
</feature>
<dbReference type="Proteomes" id="UP001213000">
    <property type="component" value="Unassembled WGS sequence"/>
</dbReference>
<reference evidence="4" key="1">
    <citation type="submission" date="2022-07" db="EMBL/GenBank/DDBJ databases">
        <title>Genome Sequence of Leucocoprinus birnbaumii.</title>
        <authorList>
            <person name="Buettner E."/>
        </authorList>
    </citation>
    <scope>NUCLEOTIDE SEQUENCE</scope>
    <source>
        <strain evidence="4">VT141</strain>
    </source>
</reference>
<feature type="compositionally biased region" description="Polar residues" evidence="2">
    <location>
        <begin position="412"/>
        <end position="424"/>
    </location>
</feature>
<feature type="compositionally biased region" description="Low complexity" evidence="2">
    <location>
        <begin position="425"/>
        <end position="438"/>
    </location>
</feature>
<feature type="compositionally biased region" description="Polar residues" evidence="2">
    <location>
        <begin position="965"/>
        <end position="975"/>
    </location>
</feature>
<dbReference type="PROSITE" id="PS50889">
    <property type="entry name" value="S4"/>
    <property type="match status" value="1"/>
</dbReference>
<feature type="compositionally biased region" description="Polar residues" evidence="2">
    <location>
        <begin position="231"/>
        <end position="252"/>
    </location>
</feature>
<dbReference type="InterPro" id="IPR020103">
    <property type="entry name" value="PsdUridine_synth_cat_dom_sf"/>
</dbReference>
<evidence type="ECO:0000256" key="1">
    <source>
        <dbReference type="PROSITE-ProRule" id="PRU00182"/>
    </source>
</evidence>
<feature type="compositionally biased region" description="Polar residues" evidence="2">
    <location>
        <begin position="1661"/>
        <end position="1673"/>
    </location>
</feature>
<feature type="compositionally biased region" description="Polar residues" evidence="2">
    <location>
        <begin position="1639"/>
        <end position="1649"/>
    </location>
</feature>
<keyword evidence="5" id="KW-1185">Reference proteome</keyword>
<gene>
    <name evidence="4" type="ORF">NP233_g1213</name>
</gene>
<feature type="region of interest" description="Disordered" evidence="2">
    <location>
        <begin position="1512"/>
        <end position="1538"/>
    </location>
</feature>
<feature type="compositionally biased region" description="Basic and acidic residues" evidence="2">
    <location>
        <begin position="447"/>
        <end position="459"/>
    </location>
</feature>
<feature type="region of interest" description="Disordered" evidence="2">
    <location>
        <begin position="154"/>
        <end position="196"/>
    </location>
</feature>
<feature type="region of interest" description="Disordered" evidence="2">
    <location>
        <begin position="412"/>
        <end position="613"/>
    </location>
</feature>
<keyword evidence="1" id="KW-0694">RNA-binding</keyword>
<dbReference type="PANTHER" id="PTHR21600:SF40">
    <property type="entry name" value="PSEUDOURIDYLATE SYNTHASE RPUSD2"/>
    <property type="match status" value="1"/>
</dbReference>
<feature type="domain" description="Pseudouridine synthase RsuA/RluA-like" evidence="3">
    <location>
        <begin position="1373"/>
        <end position="1452"/>
    </location>
</feature>
<name>A0AAD5W1G7_9AGAR</name>
<feature type="compositionally biased region" description="Polar residues" evidence="2">
    <location>
        <begin position="512"/>
        <end position="533"/>
    </location>
</feature>